<comment type="caution">
    <text evidence="1">The sequence shown here is derived from an EMBL/GenBank/DDBJ whole genome shotgun (WGS) entry which is preliminary data.</text>
</comment>
<name>A0ABP6KZU8_9ACTN</name>
<gene>
    <name evidence="1" type="ORF">GCM10010448_07880</name>
</gene>
<organism evidence="1 2">
    <name type="scientific">Streptomyces glomeratus</name>
    <dbReference type="NCBI Taxonomy" id="284452"/>
    <lineage>
        <taxon>Bacteria</taxon>
        <taxon>Bacillati</taxon>
        <taxon>Actinomycetota</taxon>
        <taxon>Actinomycetes</taxon>
        <taxon>Kitasatosporales</taxon>
        <taxon>Streptomycetaceae</taxon>
        <taxon>Streptomyces</taxon>
    </lineage>
</organism>
<accession>A0ABP6KZU8</accession>
<keyword evidence="2" id="KW-1185">Reference proteome</keyword>
<protein>
    <recommendedName>
        <fullName evidence="3">Transposase</fullName>
    </recommendedName>
</protein>
<reference evidence="2" key="1">
    <citation type="journal article" date="2019" name="Int. J. Syst. Evol. Microbiol.">
        <title>The Global Catalogue of Microorganisms (GCM) 10K type strain sequencing project: providing services to taxonomists for standard genome sequencing and annotation.</title>
        <authorList>
            <consortium name="The Broad Institute Genomics Platform"/>
            <consortium name="The Broad Institute Genome Sequencing Center for Infectious Disease"/>
            <person name="Wu L."/>
            <person name="Ma J."/>
        </authorList>
    </citation>
    <scope>NUCLEOTIDE SEQUENCE [LARGE SCALE GENOMIC DNA]</scope>
    <source>
        <strain evidence="2">JCM 9091</strain>
    </source>
</reference>
<sequence length="76" mass="8463">MAGSGYMWAFSAMAHSAGARAHYDRRREAGDRHTAAQRNLFNRMIGCLHHCLAHRVPFNEAVAFPTTREPRPALAA</sequence>
<evidence type="ECO:0000313" key="2">
    <source>
        <dbReference type="Proteomes" id="UP001501532"/>
    </source>
</evidence>
<dbReference type="EMBL" id="BAAAUF010000006">
    <property type="protein sequence ID" value="GAA3028307.1"/>
    <property type="molecule type" value="Genomic_DNA"/>
</dbReference>
<evidence type="ECO:0000313" key="1">
    <source>
        <dbReference type="EMBL" id="GAA3028307.1"/>
    </source>
</evidence>
<dbReference type="Proteomes" id="UP001501532">
    <property type="component" value="Unassembled WGS sequence"/>
</dbReference>
<proteinExistence type="predicted"/>
<evidence type="ECO:0008006" key="3">
    <source>
        <dbReference type="Google" id="ProtNLM"/>
    </source>
</evidence>